<accession>A0A0S8GA65</accession>
<dbReference type="PATRIC" id="fig|1703780.3.peg.1029"/>
<feature type="transmembrane region" description="Helical" evidence="1">
    <location>
        <begin position="35"/>
        <end position="59"/>
    </location>
</feature>
<dbReference type="Pfam" id="PF11127">
    <property type="entry name" value="YgaP-like_TM"/>
    <property type="match status" value="1"/>
</dbReference>
<evidence type="ECO:0000313" key="4">
    <source>
        <dbReference type="Proteomes" id="UP000051096"/>
    </source>
</evidence>
<gene>
    <name evidence="3" type="ORF">AMJ87_09570</name>
</gene>
<organism evidence="3 4">
    <name type="scientific">candidate division WOR_3 bacterium SM23_60</name>
    <dbReference type="NCBI Taxonomy" id="1703780"/>
    <lineage>
        <taxon>Bacteria</taxon>
        <taxon>Bacteria division WOR-3</taxon>
    </lineage>
</organism>
<protein>
    <recommendedName>
        <fullName evidence="2">Inner membrane protein YgaP-like transmembrane domain-containing protein</fullName>
    </recommendedName>
</protein>
<feature type="transmembrane region" description="Helical" evidence="1">
    <location>
        <begin position="12"/>
        <end position="29"/>
    </location>
</feature>
<keyword evidence="1" id="KW-1133">Transmembrane helix</keyword>
<keyword evidence="1" id="KW-0472">Membrane</keyword>
<comment type="caution">
    <text evidence="3">The sequence shown here is derived from an EMBL/GenBank/DDBJ whole genome shotgun (WGS) entry which is preliminary data.</text>
</comment>
<evidence type="ECO:0000259" key="2">
    <source>
        <dbReference type="Pfam" id="PF11127"/>
    </source>
</evidence>
<reference evidence="3 4" key="1">
    <citation type="journal article" date="2015" name="Microbiome">
        <title>Genomic resolution of linkages in carbon, nitrogen, and sulfur cycling among widespread estuary sediment bacteria.</title>
        <authorList>
            <person name="Baker B.J."/>
            <person name="Lazar C.S."/>
            <person name="Teske A.P."/>
            <person name="Dick G.J."/>
        </authorList>
    </citation>
    <scope>NUCLEOTIDE SEQUENCE [LARGE SCALE GENOMIC DNA]</scope>
    <source>
        <strain evidence="3">SM23_60</strain>
    </source>
</reference>
<feature type="domain" description="Inner membrane protein YgaP-like transmembrane" evidence="2">
    <location>
        <begin position="1"/>
        <end position="65"/>
    </location>
</feature>
<dbReference type="InterPro" id="IPR021309">
    <property type="entry name" value="YgaP-like_TM"/>
</dbReference>
<keyword evidence="1" id="KW-0812">Transmembrane</keyword>
<evidence type="ECO:0000256" key="1">
    <source>
        <dbReference type="SAM" id="Phobius"/>
    </source>
</evidence>
<dbReference type="AlphaFoldDB" id="A0A0S8GA65"/>
<name>A0A0S8GA65_UNCW3</name>
<sequence length="70" mass="7660">MKLNMGSADRIIRILIAIIIAVLLYTNVLQGALAIVLGTVAIVFIVTSVIGFCPLYVLFGMSTKQHKKRE</sequence>
<evidence type="ECO:0000313" key="3">
    <source>
        <dbReference type="EMBL" id="KPK69991.1"/>
    </source>
</evidence>
<dbReference type="EMBL" id="LJUO01000105">
    <property type="protein sequence ID" value="KPK69991.1"/>
    <property type="molecule type" value="Genomic_DNA"/>
</dbReference>
<dbReference type="Proteomes" id="UP000051096">
    <property type="component" value="Unassembled WGS sequence"/>
</dbReference>
<proteinExistence type="predicted"/>